<feature type="region of interest" description="Disordered" evidence="5">
    <location>
        <begin position="80"/>
        <end position="100"/>
    </location>
</feature>
<protein>
    <recommendedName>
        <fullName evidence="6">Alpha/beta hydrolase fold-3 domain-containing protein</fullName>
    </recommendedName>
</protein>
<feature type="domain" description="Alpha/beta hydrolase fold-3" evidence="6">
    <location>
        <begin position="316"/>
        <end position="365"/>
    </location>
</feature>
<evidence type="ECO:0000313" key="8">
    <source>
        <dbReference type="Proteomes" id="UP000008837"/>
    </source>
</evidence>
<dbReference type="OMA" id="CESAKIC"/>
<feature type="compositionally biased region" description="Basic and acidic residues" evidence="5">
    <location>
        <begin position="80"/>
        <end position="89"/>
    </location>
</feature>
<evidence type="ECO:0000256" key="5">
    <source>
        <dbReference type="SAM" id="MobiDB-lite"/>
    </source>
</evidence>
<reference evidence="7 8" key="1">
    <citation type="journal article" date="2007" name="Proc. Natl. Acad. Sci. U.S.A.">
        <title>Dandruff-associated Malassezia genomes reveal convergent and divergent virulence traits shared with plant and human fungal pathogens.</title>
        <authorList>
            <person name="Xu J."/>
            <person name="Saunders C.W."/>
            <person name="Hu P."/>
            <person name="Grant R.A."/>
            <person name="Boekhout T."/>
            <person name="Kuramae E.E."/>
            <person name="Kronstad J.W."/>
            <person name="Deangelis Y.M."/>
            <person name="Reeder N.L."/>
            <person name="Johnstone K.R."/>
            <person name="Leland M."/>
            <person name="Fieno A.M."/>
            <person name="Begley W.M."/>
            <person name="Sun Y."/>
            <person name="Lacey M.P."/>
            <person name="Chaudhary T."/>
            <person name="Keough T."/>
            <person name="Chu L."/>
            <person name="Sears R."/>
            <person name="Yuan B."/>
            <person name="Dawson T.L.Jr."/>
        </authorList>
    </citation>
    <scope>NUCLEOTIDE SEQUENCE [LARGE SCALE GENOMIC DNA]</scope>
    <source>
        <strain evidence="8">ATCC MYA-4612 / CBS 7966</strain>
    </source>
</reference>
<dbReference type="GeneID" id="5857087"/>
<dbReference type="VEuPathDB" id="FungiDB:MGL_0556"/>
<feature type="domain" description="Alpha/beta hydrolase fold-3" evidence="6">
    <location>
        <begin position="116"/>
        <end position="240"/>
    </location>
</feature>
<evidence type="ECO:0000256" key="4">
    <source>
        <dbReference type="ARBA" id="ARBA00048461"/>
    </source>
</evidence>
<dbReference type="RefSeq" id="XP_001732781.1">
    <property type="nucleotide sequence ID" value="XM_001732729.1"/>
</dbReference>
<comment type="similarity">
    <text evidence="1">Belongs to the 'GDXG' lipolytic enzyme family.</text>
</comment>
<comment type="catalytic activity">
    <reaction evidence="4">
        <text>a monoacylglycerol + H2O = glycerol + a fatty acid + H(+)</text>
        <dbReference type="Rhea" id="RHEA:15245"/>
        <dbReference type="ChEBI" id="CHEBI:15377"/>
        <dbReference type="ChEBI" id="CHEBI:15378"/>
        <dbReference type="ChEBI" id="CHEBI:17408"/>
        <dbReference type="ChEBI" id="CHEBI:17754"/>
        <dbReference type="ChEBI" id="CHEBI:28868"/>
    </reaction>
</comment>
<dbReference type="InParanoid" id="A8PR00"/>
<proteinExistence type="inferred from homology"/>
<dbReference type="KEGG" id="mgl:MGL_0556"/>
<dbReference type="Gene3D" id="3.40.50.1820">
    <property type="entry name" value="alpha/beta hydrolase"/>
    <property type="match status" value="1"/>
</dbReference>
<name>A8PR00_MALGO</name>
<dbReference type="PANTHER" id="PTHR48081">
    <property type="entry name" value="AB HYDROLASE SUPERFAMILY PROTEIN C4A8.06C"/>
    <property type="match status" value="1"/>
</dbReference>
<keyword evidence="2" id="KW-0378">Hydrolase</keyword>
<dbReference type="InterPro" id="IPR002168">
    <property type="entry name" value="Lipase_GDXG_HIS_AS"/>
</dbReference>
<evidence type="ECO:0000313" key="7">
    <source>
        <dbReference type="EMBL" id="EDP45567.1"/>
    </source>
</evidence>
<evidence type="ECO:0000256" key="3">
    <source>
        <dbReference type="ARBA" id="ARBA00047591"/>
    </source>
</evidence>
<dbReference type="InterPro" id="IPR013094">
    <property type="entry name" value="AB_hydrolase_3"/>
</dbReference>
<dbReference type="STRING" id="425265.A8PR00"/>
<dbReference type="AlphaFoldDB" id="A8PR00"/>
<evidence type="ECO:0000259" key="6">
    <source>
        <dbReference type="Pfam" id="PF07859"/>
    </source>
</evidence>
<dbReference type="Pfam" id="PF07859">
    <property type="entry name" value="Abhydrolase_3"/>
    <property type="match status" value="2"/>
</dbReference>
<dbReference type="EMBL" id="AAYY01000001">
    <property type="protein sequence ID" value="EDP45567.1"/>
    <property type="molecule type" value="Genomic_DNA"/>
</dbReference>
<dbReference type="OrthoDB" id="1662883at2759"/>
<comment type="caution">
    <text evidence="7">The sequence shown here is derived from an EMBL/GenBank/DDBJ whole genome shotgun (WGS) entry which is preliminary data.</text>
</comment>
<dbReference type="PANTHER" id="PTHR48081:SF5">
    <property type="entry name" value="ALPHA_BETA HYDROLASE FOLD-3 DOMAIN-CONTAINING PROTEIN"/>
    <property type="match status" value="1"/>
</dbReference>
<organism evidence="7 8">
    <name type="scientific">Malassezia globosa (strain ATCC MYA-4612 / CBS 7966)</name>
    <name type="common">Dandruff-associated fungus</name>
    <dbReference type="NCBI Taxonomy" id="425265"/>
    <lineage>
        <taxon>Eukaryota</taxon>
        <taxon>Fungi</taxon>
        <taxon>Dikarya</taxon>
        <taxon>Basidiomycota</taxon>
        <taxon>Ustilaginomycotina</taxon>
        <taxon>Malasseziomycetes</taxon>
        <taxon>Malasseziales</taxon>
        <taxon>Malasseziaceae</taxon>
        <taxon>Malassezia</taxon>
    </lineage>
</organism>
<dbReference type="GO" id="GO:0016787">
    <property type="term" value="F:hydrolase activity"/>
    <property type="evidence" value="ECO:0007669"/>
    <property type="project" value="UniProtKB-KW"/>
</dbReference>
<gene>
    <name evidence="7" type="ORF">MGL_0556</name>
</gene>
<dbReference type="InterPro" id="IPR029058">
    <property type="entry name" value="AB_hydrolase_fold"/>
</dbReference>
<dbReference type="SUPFAM" id="SSF53474">
    <property type="entry name" value="alpha/beta-Hydrolases"/>
    <property type="match status" value="1"/>
</dbReference>
<sequence length="703" mass="79371">MIPLECCHKAAEHLHTYFGPDMIQSFIGGSRWWQMRSQSGIPAHWIAHYSDYHLVMSKHGQKTSYSTELMHRFTRDSARVNPRHEHPTAHIDPNATRQPGRFANTAEEAERLSRVLLYIHGGAYYFGSVNTHKHVIHRMTTKFGGFALAVNYRKAPQFPFPCAIQDCLAAYLYLLDPPPGALHPRIDPSRIVVGGDSAGGGLALALLQIIRDLGLPPPAGAILLSPWSDLTHSFPSILQNTKTDYIPPYSFIHRPSLLWPLPRETGAFVRRSQSFVRRRGRQPTSEGHMDNIPWHARPIFVPQPNGAAPIKITSQVQFYATNAQLRHPLCSPALAGSLGGLPPLYIMVGDDEVLRDEIVYVAHKAAHPMRYPTNPDFVKLFPHTRAAAERFNATPTNVHLQLFDGQCHVFPMFMYTAAARHAYRGMASFIKHVTGAPLKTSGAIANSMGSAPAGENKYTARVPLERPQYYDHMIRERVARDGKIRPMEREDHMSYLCLDPKTIGIIKAETYARFHKGHTIWDNKYHRDFKRIRKSRARIERRVQRILAKAESEGLFRDMGDIEASGTKWTDLGTYGPADLRGETPPLSAVVGRRDTPDAMALLKLGLHLRAKRRRALGLQAVEKGAAPNTVPIPTSLADDIPRRAYSMGEHYHTNQERPVPLDRFGWWRNLLVRGGPFTRKTKPAWVHQAEKEKQRVCVSEWD</sequence>
<keyword evidence="8" id="KW-1185">Reference proteome</keyword>
<dbReference type="Proteomes" id="UP000008837">
    <property type="component" value="Unassembled WGS sequence"/>
</dbReference>
<accession>A8PR00</accession>
<evidence type="ECO:0000256" key="1">
    <source>
        <dbReference type="ARBA" id="ARBA00010515"/>
    </source>
</evidence>
<comment type="catalytic activity">
    <reaction evidence="3">
        <text>a diacylglycerol + H2O = a monoacylglycerol + a fatty acid + H(+)</text>
        <dbReference type="Rhea" id="RHEA:32731"/>
        <dbReference type="ChEBI" id="CHEBI:15377"/>
        <dbReference type="ChEBI" id="CHEBI:15378"/>
        <dbReference type="ChEBI" id="CHEBI:17408"/>
        <dbReference type="ChEBI" id="CHEBI:18035"/>
        <dbReference type="ChEBI" id="CHEBI:28868"/>
    </reaction>
</comment>
<dbReference type="PROSITE" id="PS01173">
    <property type="entry name" value="LIPASE_GDXG_HIS"/>
    <property type="match status" value="1"/>
</dbReference>
<dbReference type="InterPro" id="IPR050300">
    <property type="entry name" value="GDXG_lipolytic_enzyme"/>
</dbReference>
<evidence type="ECO:0000256" key="2">
    <source>
        <dbReference type="ARBA" id="ARBA00022801"/>
    </source>
</evidence>